<keyword evidence="3 6" id="KW-0238">DNA-binding</keyword>
<dbReference type="SUPFAM" id="SSF46785">
    <property type="entry name" value="Winged helix' DNA-binding domain"/>
    <property type="match status" value="1"/>
</dbReference>
<evidence type="ECO:0000313" key="6">
    <source>
        <dbReference type="EMBL" id="SDC69117.1"/>
    </source>
</evidence>
<dbReference type="InterPro" id="IPR036388">
    <property type="entry name" value="WH-like_DNA-bd_sf"/>
</dbReference>
<dbReference type="AlphaFoldDB" id="A0A1G6NPA4"/>
<dbReference type="Pfam" id="PF00126">
    <property type="entry name" value="HTH_1"/>
    <property type="match status" value="1"/>
</dbReference>
<keyword evidence="7" id="KW-1185">Reference proteome</keyword>
<feature type="domain" description="HTH lysR-type" evidence="5">
    <location>
        <begin position="6"/>
        <end position="63"/>
    </location>
</feature>
<reference evidence="7" key="1">
    <citation type="submission" date="2016-09" db="EMBL/GenBank/DDBJ databases">
        <authorList>
            <person name="Varghese N."/>
            <person name="Submissions S."/>
        </authorList>
    </citation>
    <scope>NUCLEOTIDE SEQUENCE [LARGE SCALE GENOMIC DNA]</scope>
    <source>
        <strain evidence="7">ANC 3699</strain>
    </source>
</reference>
<proteinExistence type="inferred from homology"/>
<evidence type="ECO:0000256" key="1">
    <source>
        <dbReference type="ARBA" id="ARBA00009437"/>
    </source>
</evidence>
<keyword evidence="4" id="KW-0804">Transcription</keyword>
<dbReference type="FunFam" id="1.10.10.10:FF:000001">
    <property type="entry name" value="LysR family transcriptional regulator"/>
    <property type="match status" value="1"/>
</dbReference>
<evidence type="ECO:0000256" key="3">
    <source>
        <dbReference type="ARBA" id="ARBA00023125"/>
    </source>
</evidence>
<evidence type="ECO:0000313" key="7">
    <source>
        <dbReference type="Proteomes" id="UP000242317"/>
    </source>
</evidence>
<dbReference type="InterPro" id="IPR000847">
    <property type="entry name" value="LysR_HTH_N"/>
</dbReference>
<evidence type="ECO:0000259" key="5">
    <source>
        <dbReference type="PROSITE" id="PS50931"/>
    </source>
</evidence>
<dbReference type="Proteomes" id="UP000242317">
    <property type="component" value="Unassembled WGS sequence"/>
</dbReference>
<dbReference type="PANTHER" id="PTHR30537">
    <property type="entry name" value="HTH-TYPE TRANSCRIPTIONAL REGULATOR"/>
    <property type="match status" value="1"/>
</dbReference>
<dbReference type="GO" id="GO:0043565">
    <property type="term" value="F:sequence-specific DNA binding"/>
    <property type="evidence" value="ECO:0007669"/>
    <property type="project" value="TreeGrafter"/>
</dbReference>
<dbReference type="PROSITE" id="PS50931">
    <property type="entry name" value="HTH_LYSR"/>
    <property type="match status" value="1"/>
</dbReference>
<dbReference type="InterPro" id="IPR036390">
    <property type="entry name" value="WH_DNA-bd_sf"/>
</dbReference>
<organism evidence="6 7">
    <name type="scientific">Acinetobacter marinus</name>
    <dbReference type="NCBI Taxonomy" id="281375"/>
    <lineage>
        <taxon>Bacteria</taxon>
        <taxon>Pseudomonadati</taxon>
        <taxon>Pseudomonadota</taxon>
        <taxon>Gammaproteobacteria</taxon>
        <taxon>Moraxellales</taxon>
        <taxon>Moraxellaceae</taxon>
        <taxon>Acinetobacter</taxon>
    </lineage>
</organism>
<gene>
    <name evidence="6" type="ORF">SAMN05421749_11048</name>
</gene>
<evidence type="ECO:0000256" key="4">
    <source>
        <dbReference type="ARBA" id="ARBA00023163"/>
    </source>
</evidence>
<sequence length="303" mass="34675">MFAQLPSLKALKSFESAARLHSFKLAAQELSVSQTAISHQIRLLEDQLSIKLFHRQTRAVSLTPQGEILAQSVRQSLAMIQHSLEQIASSANTLTISTTHAFAAMWLVPRLSQFQQLHPEIDVQIRANDQLIDIEHDLNSDLAIRYGAFSAQENTQENSQRLCADHLQCVATPSYWQHLAEQTVWKFLCVKLKNKNLKQLDYEQAISSFLKTRFDFEIQYFEDEMQVYQAALAGQGIAILNQMLITQSLENEWLSCNMQELSAPLEGLDYYTMIPKRSQDNEAVQVFCQWLEQQTQTRPRDGV</sequence>
<comment type="similarity">
    <text evidence="1">Belongs to the LysR transcriptional regulatory family.</text>
</comment>
<dbReference type="Gene3D" id="3.40.190.10">
    <property type="entry name" value="Periplasmic binding protein-like II"/>
    <property type="match status" value="2"/>
</dbReference>
<dbReference type="InterPro" id="IPR005119">
    <property type="entry name" value="LysR_subst-bd"/>
</dbReference>
<name>A0A1G6NPA4_9GAMM</name>
<keyword evidence="2" id="KW-0805">Transcription regulation</keyword>
<dbReference type="SUPFAM" id="SSF53850">
    <property type="entry name" value="Periplasmic binding protein-like II"/>
    <property type="match status" value="1"/>
</dbReference>
<dbReference type="Pfam" id="PF03466">
    <property type="entry name" value="LysR_substrate"/>
    <property type="match status" value="1"/>
</dbReference>
<accession>A0A1G6NPA4</accession>
<dbReference type="GO" id="GO:0006351">
    <property type="term" value="P:DNA-templated transcription"/>
    <property type="evidence" value="ECO:0007669"/>
    <property type="project" value="TreeGrafter"/>
</dbReference>
<dbReference type="OrthoDB" id="5526340at2"/>
<dbReference type="PANTHER" id="PTHR30537:SF26">
    <property type="entry name" value="GLYCINE CLEAVAGE SYSTEM TRANSCRIPTIONAL ACTIVATOR"/>
    <property type="match status" value="1"/>
</dbReference>
<evidence type="ECO:0000256" key="2">
    <source>
        <dbReference type="ARBA" id="ARBA00023015"/>
    </source>
</evidence>
<protein>
    <submittedName>
        <fullName evidence="6">DNA-binding transcriptional regulator, LysR family</fullName>
    </submittedName>
</protein>
<dbReference type="RefSeq" id="WP_092621282.1">
    <property type="nucleotide sequence ID" value="NZ_FMYK01000010.1"/>
</dbReference>
<dbReference type="InterPro" id="IPR058163">
    <property type="entry name" value="LysR-type_TF_proteobact-type"/>
</dbReference>
<dbReference type="PRINTS" id="PR00039">
    <property type="entry name" value="HTHLYSR"/>
</dbReference>
<dbReference type="EMBL" id="FMYK01000010">
    <property type="protein sequence ID" value="SDC69117.1"/>
    <property type="molecule type" value="Genomic_DNA"/>
</dbReference>
<dbReference type="GO" id="GO:0003700">
    <property type="term" value="F:DNA-binding transcription factor activity"/>
    <property type="evidence" value="ECO:0007669"/>
    <property type="project" value="InterPro"/>
</dbReference>
<dbReference type="Gene3D" id="1.10.10.10">
    <property type="entry name" value="Winged helix-like DNA-binding domain superfamily/Winged helix DNA-binding domain"/>
    <property type="match status" value="1"/>
</dbReference>